<evidence type="ECO:0000256" key="1">
    <source>
        <dbReference type="ARBA" id="ARBA00001933"/>
    </source>
</evidence>
<dbReference type="GO" id="GO:0030170">
    <property type="term" value="F:pyridoxal phosphate binding"/>
    <property type="evidence" value="ECO:0007669"/>
    <property type="project" value="UniProtKB-UniRule"/>
</dbReference>
<dbReference type="SUPFAM" id="SSF50621">
    <property type="entry name" value="Alanine racemase C-terminal domain-like"/>
    <property type="match status" value="1"/>
</dbReference>
<name>A0A1G9XCI7_9FIRM</name>
<dbReference type="OrthoDB" id="9813814at2"/>
<dbReference type="RefSeq" id="WP_092638720.1">
    <property type="nucleotide sequence ID" value="NZ_FNID01000008.1"/>
</dbReference>
<dbReference type="SUPFAM" id="SSF51419">
    <property type="entry name" value="PLP-binding barrel"/>
    <property type="match status" value="1"/>
</dbReference>
<feature type="binding site" evidence="4 6">
    <location>
        <position position="321"/>
    </location>
    <ligand>
        <name>substrate</name>
    </ligand>
</feature>
<dbReference type="PROSITE" id="PS00395">
    <property type="entry name" value="ALANINE_RACEMASE"/>
    <property type="match status" value="1"/>
</dbReference>
<dbReference type="Gene3D" id="3.20.20.10">
    <property type="entry name" value="Alanine racemase"/>
    <property type="match status" value="1"/>
</dbReference>
<dbReference type="NCBIfam" id="TIGR00492">
    <property type="entry name" value="alr"/>
    <property type="match status" value="1"/>
</dbReference>
<proteinExistence type="inferred from homology"/>
<evidence type="ECO:0000256" key="5">
    <source>
        <dbReference type="PIRSR" id="PIRSR600821-50"/>
    </source>
</evidence>
<comment type="similarity">
    <text evidence="4">Belongs to the alanine racemase family.</text>
</comment>
<dbReference type="InterPro" id="IPR029066">
    <property type="entry name" value="PLP-binding_barrel"/>
</dbReference>
<dbReference type="Pfam" id="PF01168">
    <property type="entry name" value="Ala_racemase_N"/>
    <property type="match status" value="1"/>
</dbReference>
<dbReference type="GO" id="GO:0009252">
    <property type="term" value="P:peptidoglycan biosynthetic process"/>
    <property type="evidence" value="ECO:0007669"/>
    <property type="project" value="TreeGrafter"/>
</dbReference>
<keyword evidence="2 4" id="KW-0663">Pyridoxal phosphate</keyword>
<dbReference type="GO" id="GO:0008784">
    <property type="term" value="F:alanine racemase activity"/>
    <property type="evidence" value="ECO:0007669"/>
    <property type="project" value="UniProtKB-UniRule"/>
</dbReference>
<dbReference type="InterPro" id="IPR020622">
    <property type="entry name" value="Ala_racemase_pyridoxalP-BS"/>
</dbReference>
<dbReference type="GO" id="GO:0030632">
    <property type="term" value="P:D-alanine biosynthetic process"/>
    <property type="evidence" value="ECO:0007669"/>
    <property type="project" value="UniProtKB-UniRule"/>
</dbReference>
<dbReference type="InterPro" id="IPR009006">
    <property type="entry name" value="Ala_racemase/Decarboxylase_C"/>
</dbReference>
<dbReference type="PANTHER" id="PTHR30511">
    <property type="entry name" value="ALANINE RACEMASE"/>
    <property type="match status" value="1"/>
</dbReference>
<dbReference type="FunFam" id="3.20.20.10:FF:000002">
    <property type="entry name" value="Alanine racemase"/>
    <property type="match status" value="1"/>
</dbReference>
<evidence type="ECO:0000259" key="7">
    <source>
        <dbReference type="SMART" id="SM01005"/>
    </source>
</evidence>
<keyword evidence="9" id="KW-1185">Reference proteome</keyword>
<dbReference type="Proteomes" id="UP000199182">
    <property type="component" value="Unassembled WGS sequence"/>
</dbReference>
<dbReference type="UniPathway" id="UPA00042">
    <property type="reaction ID" value="UER00497"/>
</dbReference>
<evidence type="ECO:0000256" key="3">
    <source>
        <dbReference type="ARBA" id="ARBA00023235"/>
    </source>
</evidence>
<dbReference type="STRING" id="258515.SAMN05192585_10831"/>
<evidence type="ECO:0000313" key="9">
    <source>
        <dbReference type="Proteomes" id="UP000199182"/>
    </source>
</evidence>
<protein>
    <recommendedName>
        <fullName evidence="4">Alanine racemase</fullName>
        <ecNumber evidence="4">5.1.1.1</ecNumber>
    </recommendedName>
</protein>
<dbReference type="InterPro" id="IPR000821">
    <property type="entry name" value="Ala_racemase"/>
</dbReference>
<dbReference type="SMART" id="SM01005">
    <property type="entry name" value="Ala_racemase_C"/>
    <property type="match status" value="1"/>
</dbReference>
<evidence type="ECO:0000256" key="2">
    <source>
        <dbReference type="ARBA" id="ARBA00022898"/>
    </source>
</evidence>
<feature type="binding site" evidence="4 6">
    <location>
        <position position="137"/>
    </location>
    <ligand>
        <name>substrate</name>
    </ligand>
</feature>
<dbReference type="PRINTS" id="PR00992">
    <property type="entry name" value="ALARACEMASE"/>
</dbReference>
<dbReference type="PANTHER" id="PTHR30511:SF0">
    <property type="entry name" value="ALANINE RACEMASE, CATABOLIC-RELATED"/>
    <property type="match status" value="1"/>
</dbReference>
<dbReference type="AlphaFoldDB" id="A0A1G9XCI7"/>
<reference evidence="8 9" key="1">
    <citation type="submission" date="2016-10" db="EMBL/GenBank/DDBJ databases">
        <authorList>
            <person name="de Groot N.N."/>
        </authorList>
    </citation>
    <scope>NUCLEOTIDE SEQUENCE [LARGE SCALE GENOMIC DNA]</scope>
    <source>
        <strain evidence="8 9">CGMCC 1.5012</strain>
    </source>
</reference>
<comment type="cofactor">
    <cofactor evidence="1 4 5">
        <name>pyridoxal 5'-phosphate</name>
        <dbReference type="ChEBI" id="CHEBI:597326"/>
    </cofactor>
</comment>
<organism evidence="8 9">
    <name type="scientific">Acetanaerobacterium elongatum</name>
    <dbReference type="NCBI Taxonomy" id="258515"/>
    <lineage>
        <taxon>Bacteria</taxon>
        <taxon>Bacillati</taxon>
        <taxon>Bacillota</taxon>
        <taxon>Clostridia</taxon>
        <taxon>Eubacteriales</taxon>
        <taxon>Oscillospiraceae</taxon>
        <taxon>Acetanaerobacterium</taxon>
    </lineage>
</organism>
<feature type="active site" description="Proton acceptor; specific for D-alanine" evidence="4">
    <location>
        <position position="39"/>
    </location>
</feature>
<dbReference type="EMBL" id="FNID01000008">
    <property type="protein sequence ID" value="SDM94448.1"/>
    <property type="molecule type" value="Genomic_DNA"/>
</dbReference>
<dbReference type="GO" id="GO:0005829">
    <property type="term" value="C:cytosol"/>
    <property type="evidence" value="ECO:0007669"/>
    <property type="project" value="TreeGrafter"/>
</dbReference>
<feature type="active site" description="Proton acceptor; specific for L-alanine" evidence="4">
    <location>
        <position position="273"/>
    </location>
</feature>
<dbReference type="Pfam" id="PF00842">
    <property type="entry name" value="Ala_racemase_C"/>
    <property type="match status" value="1"/>
</dbReference>
<comment type="pathway">
    <text evidence="4">Amino-acid biosynthesis; D-alanine biosynthesis; D-alanine from L-alanine: step 1/1.</text>
</comment>
<evidence type="ECO:0000313" key="8">
    <source>
        <dbReference type="EMBL" id="SDM94448.1"/>
    </source>
</evidence>
<dbReference type="HAMAP" id="MF_01201">
    <property type="entry name" value="Ala_racemase"/>
    <property type="match status" value="1"/>
</dbReference>
<dbReference type="InterPro" id="IPR001608">
    <property type="entry name" value="Ala_racemase_N"/>
</dbReference>
<dbReference type="CDD" id="cd00430">
    <property type="entry name" value="PLPDE_III_AR"/>
    <property type="match status" value="1"/>
</dbReference>
<gene>
    <name evidence="8" type="ORF">SAMN05192585_10831</name>
</gene>
<comment type="catalytic activity">
    <reaction evidence="4">
        <text>L-alanine = D-alanine</text>
        <dbReference type="Rhea" id="RHEA:20249"/>
        <dbReference type="ChEBI" id="CHEBI:57416"/>
        <dbReference type="ChEBI" id="CHEBI:57972"/>
        <dbReference type="EC" id="5.1.1.1"/>
    </reaction>
</comment>
<sequence length="395" mass="43688">MINYLRRTWATVNLNNLDYNIREIQRMVKPGCEIMGVVKADAYGHGDAMVAKRLVANGINWFGVSNIEEALSLREKGIDKDILIFGDTPYSLARVLAAQHITQTVYSAEYARQLSQAAQEQGVVVDVHIKVDTGMGRIGFLCYDDIPAAADAVEAAVLLPSLNATGIFTHFSCADEVSQSSKDYTRLQYDRFIKVCDLLKARGITFRHRHCCNSGGLVCYPEMHLDMVRPGIILYGHTPSAEIADRIHFKPLMELKSVVSLVKEVDESRSISYGRIYTTPKARTLATVCLGYADGYTRSLSGRANMVVNGSLARVVGRVCMDQVVLDVTGIDVKPGDVVTVFGSDGQNTVTVEELAELTGSFNYEMICLVGRRVPRVYLEDGNEIAVVDYIRQRL</sequence>
<dbReference type="Gene3D" id="2.40.37.10">
    <property type="entry name" value="Lyase, Ornithine Decarboxylase, Chain A, domain 1"/>
    <property type="match status" value="1"/>
</dbReference>
<feature type="modified residue" description="N6-(pyridoxal phosphate)lysine" evidence="4 5">
    <location>
        <position position="39"/>
    </location>
</feature>
<feature type="domain" description="Alanine racemase C-terminal" evidence="7">
    <location>
        <begin position="252"/>
        <end position="379"/>
    </location>
</feature>
<evidence type="ECO:0000256" key="4">
    <source>
        <dbReference type="HAMAP-Rule" id="MF_01201"/>
    </source>
</evidence>
<keyword evidence="3 4" id="KW-0413">Isomerase</keyword>
<accession>A0A1G9XCI7</accession>
<dbReference type="InterPro" id="IPR011079">
    <property type="entry name" value="Ala_racemase_C"/>
</dbReference>
<dbReference type="EC" id="5.1.1.1" evidence="4"/>
<evidence type="ECO:0000256" key="6">
    <source>
        <dbReference type="PIRSR" id="PIRSR600821-52"/>
    </source>
</evidence>
<comment type="function">
    <text evidence="4">Catalyzes the interconversion of L-alanine and D-alanine. May also act on other amino acids.</text>
</comment>